<dbReference type="AlphaFoldDB" id="A0A1H5J4D2"/>
<dbReference type="EMBL" id="FNUC01000003">
    <property type="protein sequence ID" value="SEE47312.1"/>
    <property type="molecule type" value="Genomic_DNA"/>
</dbReference>
<protein>
    <submittedName>
        <fullName evidence="1">Uncharacterized protein</fullName>
    </submittedName>
</protein>
<accession>A0A1H5J4D2</accession>
<gene>
    <name evidence="1" type="ORF">SAMN04488561_1435</name>
</gene>
<keyword evidence="2" id="KW-1185">Reference proteome</keyword>
<dbReference type="Proteomes" id="UP000181980">
    <property type="component" value="Unassembled WGS sequence"/>
</dbReference>
<reference evidence="2" key="1">
    <citation type="submission" date="2016-10" db="EMBL/GenBank/DDBJ databases">
        <authorList>
            <person name="Varghese N."/>
            <person name="Submissions S."/>
        </authorList>
    </citation>
    <scope>NUCLEOTIDE SEQUENCE [LARGE SCALE GENOMIC DNA]</scope>
    <source>
        <strain evidence="2">DSM 45237</strain>
    </source>
</reference>
<organism evidence="1 2">
    <name type="scientific">Jiangella alba</name>
    <dbReference type="NCBI Taxonomy" id="561176"/>
    <lineage>
        <taxon>Bacteria</taxon>
        <taxon>Bacillati</taxon>
        <taxon>Actinomycetota</taxon>
        <taxon>Actinomycetes</taxon>
        <taxon>Jiangellales</taxon>
        <taxon>Jiangellaceae</taxon>
        <taxon>Jiangella</taxon>
    </lineage>
</organism>
<evidence type="ECO:0000313" key="2">
    <source>
        <dbReference type="Proteomes" id="UP000181980"/>
    </source>
</evidence>
<sequence>MPWSEVETYLAARYGRYRKTDWLGPDNGTPVNSLASEIVQFDRDVPYHDRSISNSAAVTEALGHQPPGSGVRFVTTDAVTLVRYPSAMETCGTQWVDLGDAEENHLAEFGLAPVDPRDVEPFEVLSSIVGEPEPVRVDADGTLYEITVAGGAGLQPTSAAAADPGVLETLAGAESPGYVFLPAGVGPLELHVDYTDIAAAATGTQVPDDASYRSTWLINIDMPEFDTALPPEVADWSCLEDSVR</sequence>
<name>A0A1H5J4D2_9ACTN</name>
<proteinExistence type="predicted"/>
<evidence type="ECO:0000313" key="1">
    <source>
        <dbReference type="EMBL" id="SEE47312.1"/>
    </source>
</evidence>